<dbReference type="AlphaFoldDB" id="A0A016WBW9"/>
<dbReference type="EMBL" id="JARK01000429">
    <property type="protein sequence ID" value="EYC37071.1"/>
    <property type="molecule type" value="Genomic_DNA"/>
</dbReference>
<reference evidence="2" key="1">
    <citation type="journal article" date="2015" name="Nat. Genet.">
        <title>The genome and transcriptome of the zoonotic hookworm Ancylostoma ceylanicum identify infection-specific gene families.</title>
        <authorList>
            <person name="Schwarz E.M."/>
            <person name="Hu Y."/>
            <person name="Antoshechkin I."/>
            <person name="Miller M.M."/>
            <person name="Sternberg P.W."/>
            <person name="Aroian R.V."/>
        </authorList>
    </citation>
    <scope>NUCLEOTIDE SEQUENCE</scope>
    <source>
        <strain evidence="2">HY135</strain>
    </source>
</reference>
<sequence>MSWKELVMKLAKKFKSEAILSNLWDELHNLTRGKDSVGEFARKFYNKTKIAFQGQGENIAARMATDFFIKRLNPDIRKAIRRLPDTDDFDAVVSRAEKEYLGTRNSSPHPVPLRSP</sequence>
<keyword evidence="2" id="KW-1185">Reference proteome</keyword>
<organism evidence="1 2">
    <name type="scientific">Ancylostoma ceylanicum</name>
    <dbReference type="NCBI Taxonomy" id="53326"/>
    <lineage>
        <taxon>Eukaryota</taxon>
        <taxon>Metazoa</taxon>
        <taxon>Ecdysozoa</taxon>
        <taxon>Nematoda</taxon>
        <taxon>Chromadorea</taxon>
        <taxon>Rhabditida</taxon>
        <taxon>Rhabditina</taxon>
        <taxon>Rhabditomorpha</taxon>
        <taxon>Strongyloidea</taxon>
        <taxon>Ancylostomatidae</taxon>
        <taxon>Ancylostomatinae</taxon>
        <taxon>Ancylostoma</taxon>
    </lineage>
</organism>
<dbReference type="Proteomes" id="UP000024635">
    <property type="component" value="Unassembled WGS sequence"/>
</dbReference>
<gene>
    <name evidence="1" type="primary">Acey_s0829.g2569</name>
    <name evidence="1" type="ORF">Y032_0829g2569</name>
</gene>
<evidence type="ECO:0000313" key="2">
    <source>
        <dbReference type="Proteomes" id="UP000024635"/>
    </source>
</evidence>
<evidence type="ECO:0000313" key="1">
    <source>
        <dbReference type="EMBL" id="EYC37071.1"/>
    </source>
</evidence>
<dbReference type="OrthoDB" id="7999341at2759"/>
<comment type="caution">
    <text evidence="1">The sequence shown here is derived from an EMBL/GenBank/DDBJ whole genome shotgun (WGS) entry which is preliminary data.</text>
</comment>
<proteinExistence type="predicted"/>
<protein>
    <recommendedName>
        <fullName evidence="3">Retrotransposon gag domain-containing protein</fullName>
    </recommendedName>
</protein>
<accession>A0A016WBW9</accession>
<evidence type="ECO:0008006" key="3">
    <source>
        <dbReference type="Google" id="ProtNLM"/>
    </source>
</evidence>
<name>A0A016WBW9_9BILA</name>